<evidence type="ECO:0000313" key="1">
    <source>
        <dbReference type="EMBL" id="KAL2740857.1"/>
    </source>
</evidence>
<protein>
    <submittedName>
        <fullName evidence="1">Uncharacterized protein</fullName>
    </submittedName>
</protein>
<organism evidence="1 2">
    <name type="scientific">Vespula squamosa</name>
    <name type="common">Southern yellow jacket</name>
    <name type="synonym">Wasp</name>
    <dbReference type="NCBI Taxonomy" id="30214"/>
    <lineage>
        <taxon>Eukaryota</taxon>
        <taxon>Metazoa</taxon>
        <taxon>Ecdysozoa</taxon>
        <taxon>Arthropoda</taxon>
        <taxon>Hexapoda</taxon>
        <taxon>Insecta</taxon>
        <taxon>Pterygota</taxon>
        <taxon>Neoptera</taxon>
        <taxon>Endopterygota</taxon>
        <taxon>Hymenoptera</taxon>
        <taxon>Apocrita</taxon>
        <taxon>Aculeata</taxon>
        <taxon>Vespoidea</taxon>
        <taxon>Vespidae</taxon>
        <taxon>Vespinae</taxon>
        <taxon>Vespula</taxon>
    </lineage>
</organism>
<name>A0ABD2C731_VESSQ</name>
<dbReference type="EMBL" id="JAUDFV010000020">
    <property type="protein sequence ID" value="KAL2740857.1"/>
    <property type="molecule type" value="Genomic_DNA"/>
</dbReference>
<evidence type="ECO:0000313" key="2">
    <source>
        <dbReference type="Proteomes" id="UP001607302"/>
    </source>
</evidence>
<sequence length="79" mass="9312">MQCRIKFSLLSNVVIYDLTTEYYSIFKKLVILIDCSKIRKVPKRLISICQIFKLDAAFLFVIVDIDARCYKDLQYGGFY</sequence>
<dbReference type="Proteomes" id="UP001607302">
    <property type="component" value="Unassembled WGS sequence"/>
</dbReference>
<accession>A0ABD2C731</accession>
<reference evidence="1 2" key="1">
    <citation type="journal article" date="2024" name="Ann. Entomol. Soc. Am.">
        <title>Genomic analyses of the southern and eastern yellowjacket wasps (Hymenoptera: Vespidae) reveal evolutionary signatures of social life.</title>
        <authorList>
            <person name="Catto M.A."/>
            <person name="Caine P.B."/>
            <person name="Orr S.E."/>
            <person name="Hunt B.G."/>
            <person name="Goodisman M.A.D."/>
        </authorList>
    </citation>
    <scope>NUCLEOTIDE SEQUENCE [LARGE SCALE GENOMIC DNA]</scope>
    <source>
        <strain evidence="1">233</strain>
        <tissue evidence="1">Head and thorax</tissue>
    </source>
</reference>
<dbReference type="AlphaFoldDB" id="A0ABD2C731"/>
<keyword evidence="2" id="KW-1185">Reference proteome</keyword>
<gene>
    <name evidence="1" type="ORF">V1478_000998</name>
</gene>
<proteinExistence type="predicted"/>
<comment type="caution">
    <text evidence="1">The sequence shown here is derived from an EMBL/GenBank/DDBJ whole genome shotgun (WGS) entry which is preliminary data.</text>
</comment>